<dbReference type="KEGG" id="mpsc:MPSYJ_31800"/>
<gene>
    <name evidence="2" type="ORF">MPSYJ_31800</name>
</gene>
<dbReference type="Proteomes" id="UP000466514">
    <property type="component" value="Chromosome"/>
</dbReference>
<evidence type="ECO:0000313" key="2">
    <source>
        <dbReference type="EMBL" id="BBX69719.1"/>
    </source>
</evidence>
<name>A0A7I7MEB4_9MYCO</name>
<dbReference type="AlphaFoldDB" id="A0A7I7MEB4"/>
<accession>A0A7I7MEB4</accession>
<evidence type="ECO:0000313" key="3">
    <source>
        <dbReference type="Proteomes" id="UP000466514"/>
    </source>
</evidence>
<feature type="domain" description="CDGP" evidence="1">
    <location>
        <begin position="4"/>
        <end position="79"/>
    </location>
</feature>
<protein>
    <recommendedName>
        <fullName evidence="1">CDGP domain-containing protein</fullName>
    </recommendedName>
</protein>
<proteinExistence type="predicted"/>
<sequence>MMFGLKATTRTICDSEVRPDGSWFRQRQFYAPAYLAPGHSYCSSYECTYYPPEWVPEFNKYESYMLTPNTVLPDEPGHIA</sequence>
<dbReference type="InterPro" id="IPR056271">
    <property type="entry name" value="CDGP_dom"/>
</dbReference>
<dbReference type="Pfam" id="PF24238">
    <property type="entry name" value="CDGP"/>
    <property type="match status" value="1"/>
</dbReference>
<dbReference type="EMBL" id="AP022574">
    <property type="protein sequence ID" value="BBX69719.1"/>
    <property type="molecule type" value="Genomic_DNA"/>
</dbReference>
<reference evidence="2 3" key="1">
    <citation type="journal article" date="2019" name="Emerg. Microbes Infect.">
        <title>Comprehensive subspecies identification of 175 nontuberculous mycobacteria species based on 7547 genomic profiles.</title>
        <authorList>
            <person name="Matsumoto Y."/>
            <person name="Kinjo T."/>
            <person name="Motooka D."/>
            <person name="Nabeya D."/>
            <person name="Jung N."/>
            <person name="Uechi K."/>
            <person name="Horii T."/>
            <person name="Iida T."/>
            <person name="Fujita J."/>
            <person name="Nakamura S."/>
        </authorList>
    </citation>
    <scope>NUCLEOTIDE SEQUENCE [LARGE SCALE GENOMIC DNA]</scope>
    <source>
        <strain evidence="2 3">JCM 13323</strain>
    </source>
</reference>
<organism evidence="2 3">
    <name type="scientific">Mycolicibacterium psychrotolerans</name>
    <dbReference type="NCBI Taxonomy" id="216929"/>
    <lineage>
        <taxon>Bacteria</taxon>
        <taxon>Bacillati</taxon>
        <taxon>Actinomycetota</taxon>
        <taxon>Actinomycetes</taxon>
        <taxon>Mycobacteriales</taxon>
        <taxon>Mycobacteriaceae</taxon>
        <taxon>Mycolicibacterium</taxon>
    </lineage>
</organism>
<keyword evidence="3" id="KW-1185">Reference proteome</keyword>
<evidence type="ECO:0000259" key="1">
    <source>
        <dbReference type="Pfam" id="PF24238"/>
    </source>
</evidence>
<dbReference type="RefSeq" id="WP_163723141.1">
    <property type="nucleotide sequence ID" value="NZ_AP022574.1"/>
</dbReference>